<evidence type="ECO:0000313" key="2">
    <source>
        <dbReference type="EMBL" id="KAF7195147.1"/>
    </source>
</evidence>
<evidence type="ECO:0000256" key="1">
    <source>
        <dbReference type="SAM" id="MobiDB-lite"/>
    </source>
</evidence>
<proteinExistence type="predicted"/>
<name>A0A8H6VLY0_9PEZI</name>
<dbReference type="EMBL" id="JABCIY010000043">
    <property type="protein sequence ID" value="KAF7195147.1"/>
    <property type="molecule type" value="Genomic_DNA"/>
</dbReference>
<keyword evidence="3" id="KW-1185">Reference proteome</keyword>
<feature type="region of interest" description="Disordered" evidence="1">
    <location>
        <begin position="72"/>
        <end position="92"/>
    </location>
</feature>
<evidence type="ECO:0000313" key="3">
    <source>
        <dbReference type="Proteomes" id="UP000660729"/>
    </source>
</evidence>
<accession>A0A8H6VLY0</accession>
<protein>
    <submittedName>
        <fullName evidence="2">Uncharacterized protein</fullName>
    </submittedName>
</protein>
<gene>
    <name evidence="2" type="ORF">HII31_03615</name>
</gene>
<comment type="caution">
    <text evidence="2">The sequence shown here is derived from an EMBL/GenBank/DDBJ whole genome shotgun (WGS) entry which is preliminary data.</text>
</comment>
<dbReference type="Proteomes" id="UP000660729">
    <property type="component" value="Unassembled WGS sequence"/>
</dbReference>
<dbReference type="AlphaFoldDB" id="A0A8H6VLY0"/>
<sequence>MCSILPIWRPSSRSQLHVRLLNDKQQGSIHHPEINRKDCQDWILEYLARLVSKGFIDQSALNIARTHRDPSNLGVFGQNTTGPAAAPQGQTTQAEHIWDDNAQRYKYYDGRTWKWS</sequence>
<reference evidence="2" key="1">
    <citation type="submission" date="2020-04" db="EMBL/GenBank/DDBJ databases">
        <title>Draft genome resource of the tomato pathogen Pseudocercospora fuligena.</title>
        <authorList>
            <person name="Zaccaron A."/>
        </authorList>
    </citation>
    <scope>NUCLEOTIDE SEQUENCE</scope>
    <source>
        <strain evidence="2">PF001</strain>
    </source>
</reference>
<feature type="compositionally biased region" description="Low complexity" evidence="1">
    <location>
        <begin position="80"/>
        <end position="92"/>
    </location>
</feature>
<dbReference type="OrthoDB" id="1658288at2759"/>
<organism evidence="2 3">
    <name type="scientific">Pseudocercospora fuligena</name>
    <dbReference type="NCBI Taxonomy" id="685502"/>
    <lineage>
        <taxon>Eukaryota</taxon>
        <taxon>Fungi</taxon>
        <taxon>Dikarya</taxon>
        <taxon>Ascomycota</taxon>
        <taxon>Pezizomycotina</taxon>
        <taxon>Dothideomycetes</taxon>
        <taxon>Dothideomycetidae</taxon>
        <taxon>Mycosphaerellales</taxon>
        <taxon>Mycosphaerellaceae</taxon>
        <taxon>Pseudocercospora</taxon>
    </lineage>
</organism>